<evidence type="ECO:0000313" key="3">
    <source>
        <dbReference type="Proteomes" id="UP000518752"/>
    </source>
</evidence>
<accession>A0A8H5LIX1</accession>
<feature type="region of interest" description="Disordered" evidence="1">
    <location>
        <begin position="89"/>
        <end position="112"/>
    </location>
</feature>
<protein>
    <submittedName>
        <fullName evidence="2">Uncharacterized protein</fullName>
    </submittedName>
</protein>
<keyword evidence="3" id="KW-1185">Reference proteome</keyword>
<comment type="caution">
    <text evidence="2">The sequence shown here is derived from an EMBL/GenBank/DDBJ whole genome shotgun (WGS) entry which is preliminary data.</text>
</comment>
<organism evidence="2 3">
    <name type="scientific">Collybiopsis confluens</name>
    <dbReference type="NCBI Taxonomy" id="2823264"/>
    <lineage>
        <taxon>Eukaryota</taxon>
        <taxon>Fungi</taxon>
        <taxon>Dikarya</taxon>
        <taxon>Basidiomycota</taxon>
        <taxon>Agaricomycotina</taxon>
        <taxon>Agaricomycetes</taxon>
        <taxon>Agaricomycetidae</taxon>
        <taxon>Agaricales</taxon>
        <taxon>Marasmiineae</taxon>
        <taxon>Omphalotaceae</taxon>
        <taxon>Collybiopsis</taxon>
    </lineage>
</organism>
<dbReference type="EMBL" id="JAACJN010000227">
    <property type="protein sequence ID" value="KAF5358867.1"/>
    <property type="molecule type" value="Genomic_DNA"/>
</dbReference>
<proteinExistence type="predicted"/>
<evidence type="ECO:0000256" key="1">
    <source>
        <dbReference type="SAM" id="MobiDB-lite"/>
    </source>
</evidence>
<dbReference type="Proteomes" id="UP000518752">
    <property type="component" value="Unassembled WGS sequence"/>
</dbReference>
<dbReference type="AlphaFoldDB" id="A0A8H5LIX1"/>
<evidence type="ECO:0000313" key="2">
    <source>
        <dbReference type="EMBL" id="KAF5358867.1"/>
    </source>
</evidence>
<name>A0A8H5LIX1_9AGAR</name>
<reference evidence="2 3" key="1">
    <citation type="journal article" date="2020" name="ISME J.">
        <title>Uncovering the hidden diversity of litter-decomposition mechanisms in mushroom-forming fungi.</title>
        <authorList>
            <person name="Floudas D."/>
            <person name="Bentzer J."/>
            <person name="Ahren D."/>
            <person name="Johansson T."/>
            <person name="Persson P."/>
            <person name="Tunlid A."/>
        </authorList>
    </citation>
    <scope>NUCLEOTIDE SEQUENCE [LARGE SCALE GENOMIC DNA]</scope>
    <source>
        <strain evidence="2 3">CBS 406.79</strain>
    </source>
</reference>
<sequence>MTPKTLNSCQLLGITKPVQSSQERGVVVHLAMSGEVSSLPLSGYLDLNLCFGWGDDSGHLNYQDFLSKMILGLDDEIVVDWNPGNRDCPISSHAPHKARKANLQAQDEKLKT</sequence>
<gene>
    <name evidence="2" type="ORF">D9757_012677</name>
</gene>